<dbReference type="PANTHER" id="PTHR11782:SF83">
    <property type="entry name" value="GUANOSINE-DIPHOSPHATASE"/>
    <property type="match status" value="1"/>
</dbReference>
<proteinExistence type="inferred from homology"/>
<comment type="caution">
    <text evidence="4">The sequence shown here is derived from an EMBL/GenBank/DDBJ whole genome shotgun (WGS) entry which is preliminary data.</text>
</comment>
<dbReference type="PANTHER" id="PTHR11782">
    <property type="entry name" value="ADENOSINE/GUANOSINE DIPHOSPHATASE"/>
    <property type="match status" value="1"/>
</dbReference>
<name>A0ABR2KKM0_9EUKA</name>
<dbReference type="EMBL" id="JAPFFF010000004">
    <property type="protein sequence ID" value="KAK8890987.1"/>
    <property type="molecule type" value="Genomic_DNA"/>
</dbReference>
<evidence type="ECO:0000313" key="4">
    <source>
        <dbReference type="EMBL" id="KAK8890987.1"/>
    </source>
</evidence>
<dbReference type="CDD" id="cd24003">
    <property type="entry name" value="ASKHA_NBD_GDA1_CD39_NTPase"/>
    <property type="match status" value="1"/>
</dbReference>
<accession>A0ABR2KKM0</accession>
<reference evidence="4 5" key="1">
    <citation type="submission" date="2024-04" db="EMBL/GenBank/DDBJ databases">
        <title>Tritrichomonas musculus Genome.</title>
        <authorList>
            <person name="Alves-Ferreira E."/>
            <person name="Grigg M."/>
            <person name="Lorenzi H."/>
            <person name="Galac M."/>
        </authorList>
    </citation>
    <scope>NUCLEOTIDE SEQUENCE [LARGE SCALE GENOMIC DNA]</scope>
    <source>
        <strain evidence="4 5">EAF2021</strain>
    </source>
</reference>
<dbReference type="InterPro" id="IPR000407">
    <property type="entry name" value="GDA1_CD39_NTPase"/>
</dbReference>
<keyword evidence="2" id="KW-0378">Hydrolase</keyword>
<comment type="similarity">
    <text evidence="1">Belongs to the GDA1/CD39 NTPase family.</text>
</comment>
<evidence type="ECO:0000256" key="1">
    <source>
        <dbReference type="ARBA" id="ARBA00009283"/>
    </source>
</evidence>
<dbReference type="Pfam" id="PF01150">
    <property type="entry name" value="GDA1_CD39"/>
    <property type="match status" value="1"/>
</dbReference>
<keyword evidence="3" id="KW-1133">Transmembrane helix</keyword>
<keyword evidence="3" id="KW-0812">Transmembrane</keyword>
<evidence type="ECO:0000256" key="3">
    <source>
        <dbReference type="SAM" id="Phobius"/>
    </source>
</evidence>
<evidence type="ECO:0000256" key="2">
    <source>
        <dbReference type="ARBA" id="ARBA00022801"/>
    </source>
</evidence>
<organism evidence="4 5">
    <name type="scientific">Tritrichomonas musculus</name>
    <dbReference type="NCBI Taxonomy" id="1915356"/>
    <lineage>
        <taxon>Eukaryota</taxon>
        <taxon>Metamonada</taxon>
        <taxon>Parabasalia</taxon>
        <taxon>Tritrichomonadida</taxon>
        <taxon>Tritrichomonadidae</taxon>
        <taxon>Tritrichomonas</taxon>
    </lineage>
</organism>
<gene>
    <name evidence="4" type="ORF">M9Y10_028189</name>
</gene>
<sequence>MVDAGSSGTRAHIYQWEKARRGIPNVIPSPSKENGLVLKSKIPLAKSHKNITIISEIFMPIIKFATENIPTKNFPTTRIFVYATAGVRLLDEKDREFVINETYNFLEKYSPFKLKRRYVRCITGTEEGIYGWLSVNHLMNKLTSKSIFGKFRRFSTGTIGALDMGGASSQIAIQIKDSTESSSQHYIDLGYKTLKLFVHSYLGYGGNEALKSISRYLKETNTTYHPCYPMHCPVTYKGINFTGTGNFERCSELIEKVLLTKKEFKDIIIPHETNEYIAMASYYYLNNFLNLPLNSTLNQLKSSAIQFCAKNWSISFAENSNNPFLKSYCFSGVYQWNFLSRGFGFNDGKTSIVKTENIEGVDLSWAIGAMLKEASDIEVDDNPFISPEPLVVMNLFLALNFLITCLLGKRKKKLFAFKREECI</sequence>
<dbReference type="Gene3D" id="3.30.420.150">
    <property type="entry name" value="Exopolyphosphatase. Domain 2"/>
    <property type="match status" value="1"/>
</dbReference>
<keyword evidence="5" id="KW-1185">Reference proteome</keyword>
<protein>
    <submittedName>
        <fullName evidence="4">Uncharacterized protein</fullName>
    </submittedName>
</protein>
<keyword evidence="3" id="KW-0472">Membrane</keyword>
<evidence type="ECO:0000313" key="5">
    <source>
        <dbReference type="Proteomes" id="UP001470230"/>
    </source>
</evidence>
<dbReference type="Gene3D" id="3.30.420.40">
    <property type="match status" value="1"/>
</dbReference>
<dbReference type="Proteomes" id="UP001470230">
    <property type="component" value="Unassembled WGS sequence"/>
</dbReference>
<feature type="transmembrane region" description="Helical" evidence="3">
    <location>
        <begin position="390"/>
        <end position="408"/>
    </location>
</feature>